<dbReference type="RefSeq" id="WP_305991686.1">
    <property type="nucleotide sequence ID" value="NZ_JAVAMP010000003.1"/>
</dbReference>
<accession>A0ABT9IYD8</accession>
<evidence type="ECO:0000256" key="4">
    <source>
        <dbReference type="ARBA" id="ARBA00022692"/>
    </source>
</evidence>
<evidence type="ECO:0000256" key="3">
    <source>
        <dbReference type="ARBA" id="ARBA00022670"/>
    </source>
</evidence>
<evidence type="ECO:0000256" key="2">
    <source>
        <dbReference type="ARBA" id="ARBA00022654"/>
    </source>
</evidence>
<feature type="transmembrane region" description="Helical" evidence="8">
    <location>
        <begin position="33"/>
        <end position="66"/>
    </location>
</feature>
<dbReference type="InterPro" id="IPR006741">
    <property type="entry name" value="AgrB"/>
</dbReference>
<keyword evidence="7 8" id="KW-0472">Membrane</keyword>
<gene>
    <name evidence="9" type="ORF">Q5Y73_09655</name>
</gene>
<protein>
    <submittedName>
        <fullName evidence="9">Accessory gene regulator B family protein</fullName>
    </submittedName>
</protein>
<reference evidence="9 10" key="1">
    <citation type="submission" date="2023-08" db="EMBL/GenBank/DDBJ databases">
        <authorList>
            <person name="Park J.-S."/>
        </authorList>
    </citation>
    <scope>NUCLEOTIDE SEQUENCE [LARGE SCALE GENOMIC DNA]</scope>
    <source>
        <strain evidence="9 10">2205SS18-9</strain>
    </source>
</reference>
<keyword evidence="2" id="KW-0673">Quorum sensing</keyword>
<evidence type="ECO:0000256" key="5">
    <source>
        <dbReference type="ARBA" id="ARBA00022801"/>
    </source>
</evidence>
<comment type="caution">
    <text evidence="9">The sequence shown here is derived from an EMBL/GenBank/DDBJ whole genome shotgun (WGS) entry which is preliminary data.</text>
</comment>
<evidence type="ECO:0000256" key="6">
    <source>
        <dbReference type="ARBA" id="ARBA00022989"/>
    </source>
</evidence>
<dbReference type="EMBL" id="JAVAMP010000003">
    <property type="protein sequence ID" value="MDP5274375.1"/>
    <property type="molecule type" value="Genomic_DNA"/>
</dbReference>
<name>A0ABT9IYD8_9BACL</name>
<feature type="transmembrane region" description="Helical" evidence="8">
    <location>
        <begin position="135"/>
        <end position="158"/>
    </location>
</feature>
<feature type="transmembrane region" description="Helical" evidence="8">
    <location>
        <begin position="73"/>
        <end position="93"/>
    </location>
</feature>
<keyword evidence="1" id="KW-1003">Cell membrane</keyword>
<evidence type="ECO:0000256" key="8">
    <source>
        <dbReference type="SAM" id="Phobius"/>
    </source>
</evidence>
<dbReference type="SMART" id="SM00793">
    <property type="entry name" value="AgrB"/>
    <property type="match status" value="1"/>
</dbReference>
<organism evidence="9 10">
    <name type="scientific">Chengkuizengella axinellae</name>
    <dbReference type="NCBI Taxonomy" id="3064388"/>
    <lineage>
        <taxon>Bacteria</taxon>
        <taxon>Bacillati</taxon>
        <taxon>Bacillota</taxon>
        <taxon>Bacilli</taxon>
        <taxon>Bacillales</taxon>
        <taxon>Paenibacillaceae</taxon>
        <taxon>Chengkuizengella</taxon>
    </lineage>
</organism>
<keyword evidence="4 8" id="KW-0812">Transmembrane</keyword>
<evidence type="ECO:0000256" key="7">
    <source>
        <dbReference type="ARBA" id="ARBA00023136"/>
    </source>
</evidence>
<sequence>MIELISLRIARVIHTANVEETEDVETLQYYLSIYLTSVLIVFFTLGIGYITGTFYLTLLGLFSFWLLRKVSGGLHLTSLTGCVFFSTLLLSSLPHLSLGKIILELNIISLIIVILFSPNFHTISISNKRKKTYKFIAIIIVFVSMLLNIEVITKAIFIQAVTLLSFRREGFE</sequence>
<dbReference type="Pfam" id="PF04647">
    <property type="entry name" value="AgrB"/>
    <property type="match status" value="1"/>
</dbReference>
<evidence type="ECO:0000313" key="10">
    <source>
        <dbReference type="Proteomes" id="UP001231941"/>
    </source>
</evidence>
<keyword evidence="6 8" id="KW-1133">Transmembrane helix</keyword>
<keyword evidence="10" id="KW-1185">Reference proteome</keyword>
<keyword evidence="3" id="KW-0645">Protease</keyword>
<dbReference type="Proteomes" id="UP001231941">
    <property type="component" value="Unassembled WGS sequence"/>
</dbReference>
<proteinExistence type="predicted"/>
<keyword evidence="5" id="KW-0378">Hydrolase</keyword>
<feature type="transmembrane region" description="Helical" evidence="8">
    <location>
        <begin position="105"/>
        <end position="123"/>
    </location>
</feature>
<evidence type="ECO:0000313" key="9">
    <source>
        <dbReference type="EMBL" id="MDP5274375.1"/>
    </source>
</evidence>
<evidence type="ECO:0000256" key="1">
    <source>
        <dbReference type="ARBA" id="ARBA00022475"/>
    </source>
</evidence>